<dbReference type="Pfam" id="PF21983">
    <property type="entry name" value="NikA-like"/>
    <property type="match status" value="1"/>
</dbReference>
<dbReference type="AlphaFoldDB" id="A0A073KH21"/>
<sequence length="117" mass="13699">MRRNYVVSETRSEPKQIKFRVSEDEFQRLTLMADNVGMSVPAFVKAKAQGVRVRQPKIDRKGAIEIARELRAVGTNLNQVAKWCNARDQINQEELKRLNYNIEQIKKELEKAWQQLN</sequence>
<dbReference type="EMBL" id="JOTM01000077">
    <property type="protein sequence ID" value="KEK21613.1"/>
    <property type="molecule type" value="Genomic_DNA"/>
</dbReference>
<evidence type="ECO:0000313" key="1">
    <source>
        <dbReference type="EMBL" id="KEK21613.1"/>
    </source>
</evidence>
<organism evidence="1 2">
    <name type="scientific">Bacillus gaemokensis</name>
    <dbReference type="NCBI Taxonomy" id="574375"/>
    <lineage>
        <taxon>Bacteria</taxon>
        <taxon>Bacillati</taxon>
        <taxon>Bacillota</taxon>
        <taxon>Bacilli</taxon>
        <taxon>Bacillales</taxon>
        <taxon>Bacillaceae</taxon>
        <taxon>Bacillus</taxon>
        <taxon>Bacillus cereus group</taxon>
    </lineage>
</organism>
<dbReference type="Proteomes" id="UP000027778">
    <property type="component" value="Unassembled WGS sequence"/>
</dbReference>
<gene>
    <name evidence="1" type="ORF">BAGA_27685</name>
</gene>
<accession>A0A073KH21</accession>
<keyword evidence="2" id="KW-1185">Reference proteome</keyword>
<proteinExistence type="predicted"/>
<dbReference type="STRING" id="574375.AZF08_27525"/>
<comment type="caution">
    <text evidence="1">The sequence shown here is derived from an EMBL/GenBank/DDBJ whole genome shotgun (WGS) entry which is preliminary data.</text>
</comment>
<reference evidence="1 2" key="1">
    <citation type="submission" date="2014-06" db="EMBL/GenBank/DDBJ databases">
        <title>Draft genome sequence of Bacillus gaemokensis JCM 15801 (MCCC 1A00707).</title>
        <authorList>
            <person name="Lai Q."/>
            <person name="Liu Y."/>
            <person name="Shao Z."/>
        </authorList>
    </citation>
    <scope>NUCLEOTIDE SEQUENCE [LARGE SCALE GENOMIC DNA]</scope>
    <source>
        <strain evidence="1 2">JCM 15801</strain>
    </source>
</reference>
<protein>
    <submittedName>
        <fullName evidence="1">Mobilization protein</fullName>
    </submittedName>
</protein>
<dbReference type="InterPro" id="IPR053842">
    <property type="entry name" value="NikA-like"/>
</dbReference>
<name>A0A073KH21_9BACI</name>
<evidence type="ECO:0000313" key="2">
    <source>
        <dbReference type="Proteomes" id="UP000027778"/>
    </source>
</evidence>
<dbReference type="eggNOG" id="ENOG5030ATY">
    <property type="taxonomic scope" value="Bacteria"/>
</dbReference>